<feature type="domain" description="Tox-ART-HYD1" evidence="1">
    <location>
        <begin position="19"/>
        <end position="119"/>
    </location>
</feature>
<gene>
    <name evidence="2" type="ORF">ACFPCY_41035</name>
</gene>
<evidence type="ECO:0000313" key="3">
    <source>
        <dbReference type="Proteomes" id="UP001595872"/>
    </source>
</evidence>
<accession>A0ABV9UDW1</accession>
<protein>
    <submittedName>
        <fullName evidence="2">HYD1 signature containing ADP-ribosyltransferase family protein</fullName>
    </submittedName>
</protein>
<dbReference type="Pfam" id="PF15633">
    <property type="entry name" value="Tox-ART-HYD1"/>
    <property type="match status" value="1"/>
</dbReference>
<comment type="caution">
    <text evidence="2">The sequence shown here is derived from an EMBL/GenBank/DDBJ whole genome shotgun (WGS) entry which is preliminary data.</text>
</comment>
<dbReference type="RefSeq" id="WP_378264933.1">
    <property type="nucleotide sequence ID" value="NZ_JBHSIT010000019.1"/>
</dbReference>
<organism evidence="2 3">
    <name type="scientific">Actinomadura gamaensis</name>
    <dbReference type="NCBI Taxonomy" id="1763541"/>
    <lineage>
        <taxon>Bacteria</taxon>
        <taxon>Bacillati</taxon>
        <taxon>Actinomycetota</taxon>
        <taxon>Actinomycetes</taxon>
        <taxon>Streptosporangiales</taxon>
        <taxon>Thermomonosporaceae</taxon>
        <taxon>Actinomadura</taxon>
    </lineage>
</organism>
<dbReference type="EMBL" id="JBHSIT010000019">
    <property type="protein sequence ID" value="MFC4913733.1"/>
    <property type="molecule type" value="Genomic_DNA"/>
</dbReference>
<keyword evidence="3" id="KW-1185">Reference proteome</keyword>
<dbReference type="InterPro" id="IPR028920">
    <property type="entry name" value="Tox-ART-HYD1_dom"/>
</dbReference>
<sequence>MKLEDYVSAVYQHGGSVVLWHYTDSRGLRGICESGVLLPSLREVNPKDARYGDGQYFTDIPPWAMSLTQLSRRLVGVPWLGRRFTRYVGVDVTGLVLVPCRESIILVRGREPLVLDGRIVCLGANEWSGT</sequence>
<evidence type="ECO:0000313" key="2">
    <source>
        <dbReference type="EMBL" id="MFC4913733.1"/>
    </source>
</evidence>
<dbReference type="Proteomes" id="UP001595872">
    <property type="component" value="Unassembled WGS sequence"/>
</dbReference>
<reference evidence="3" key="1">
    <citation type="journal article" date="2019" name="Int. J. Syst. Evol. Microbiol.">
        <title>The Global Catalogue of Microorganisms (GCM) 10K type strain sequencing project: providing services to taxonomists for standard genome sequencing and annotation.</title>
        <authorList>
            <consortium name="The Broad Institute Genomics Platform"/>
            <consortium name="The Broad Institute Genome Sequencing Center for Infectious Disease"/>
            <person name="Wu L."/>
            <person name="Ma J."/>
        </authorList>
    </citation>
    <scope>NUCLEOTIDE SEQUENCE [LARGE SCALE GENOMIC DNA]</scope>
    <source>
        <strain evidence="3">KLKA75</strain>
    </source>
</reference>
<evidence type="ECO:0000259" key="1">
    <source>
        <dbReference type="Pfam" id="PF15633"/>
    </source>
</evidence>
<dbReference type="SUPFAM" id="SSF56399">
    <property type="entry name" value="ADP-ribosylation"/>
    <property type="match status" value="1"/>
</dbReference>
<proteinExistence type="predicted"/>
<name>A0ABV9UDW1_9ACTN</name>